<dbReference type="NCBIfam" id="TIGR00225">
    <property type="entry name" value="prc"/>
    <property type="match status" value="1"/>
</dbReference>
<dbReference type="SMART" id="SM00228">
    <property type="entry name" value="PDZ"/>
    <property type="match status" value="1"/>
</dbReference>
<evidence type="ECO:0000256" key="6">
    <source>
        <dbReference type="SAM" id="Phobius"/>
    </source>
</evidence>
<dbReference type="PANTHER" id="PTHR32060">
    <property type="entry name" value="TAIL-SPECIFIC PROTEASE"/>
    <property type="match status" value="1"/>
</dbReference>
<evidence type="ECO:0000313" key="9">
    <source>
        <dbReference type="Proteomes" id="UP000231157"/>
    </source>
</evidence>
<feature type="domain" description="PDZ" evidence="7">
    <location>
        <begin position="101"/>
        <end position="180"/>
    </location>
</feature>
<evidence type="ECO:0000259" key="7">
    <source>
        <dbReference type="PROSITE" id="PS50106"/>
    </source>
</evidence>
<reference evidence="9" key="1">
    <citation type="submission" date="2017-09" db="EMBL/GenBank/DDBJ databases">
        <title>Depth-based differentiation of microbial function through sediment-hosted aquifers and enrichment of novel symbionts in the deep terrestrial subsurface.</title>
        <authorList>
            <person name="Probst A.J."/>
            <person name="Ladd B."/>
            <person name="Jarett J.K."/>
            <person name="Geller-Mcgrath D.E."/>
            <person name="Sieber C.M.K."/>
            <person name="Emerson J.B."/>
            <person name="Anantharaman K."/>
            <person name="Thomas B.C."/>
            <person name="Malmstrom R."/>
            <person name="Stieglmeier M."/>
            <person name="Klingl A."/>
            <person name="Woyke T."/>
            <person name="Ryan C.M."/>
            <person name="Banfield J.F."/>
        </authorList>
    </citation>
    <scope>NUCLEOTIDE SEQUENCE [LARGE SCALE GENOMIC DNA]</scope>
</reference>
<dbReference type="InterPro" id="IPR001478">
    <property type="entry name" value="PDZ"/>
</dbReference>
<evidence type="ECO:0000256" key="3">
    <source>
        <dbReference type="ARBA" id="ARBA00022801"/>
    </source>
</evidence>
<dbReference type="InterPro" id="IPR029045">
    <property type="entry name" value="ClpP/crotonase-like_dom_sf"/>
</dbReference>
<keyword evidence="3 5" id="KW-0378">Hydrolase</keyword>
<dbReference type="AlphaFoldDB" id="A0A2H0USS2"/>
<organism evidence="8 9">
    <name type="scientific">Candidatus Harrisonbacteria bacterium CG10_big_fil_rev_8_21_14_0_10_40_38</name>
    <dbReference type="NCBI Taxonomy" id="1974583"/>
    <lineage>
        <taxon>Bacteria</taxon>
        <taxon>Candidatus Harrisoniibacteriota</taxon>
    </lineage>
</organism>
<dbReference type="FunFam" id="2.30.42.10:FF:000063">
    <property type="entry name" value="Peptidase, S41 family"/>
    <property type="match status" value="1"/>
</dbReference>
<dbReference type="SUPFAM" id="SSF50156">
    <property type="entry name" value="PDZ domain-like"/>
    <property type="match status" value="1"/>
</dbReference>
<keyword evidence="2 5" id="KW-0645">Protease</keyword>
<dbReference type="GO" id="GO:0004175">
    <property type="term" value="F:endopeptidase activity"/>
    <property type="evidence" value="ECO:0007669"/>
    <property type="project" value="TreeGrafter"/>
</dbReference>
<dbReference type="GO" id="GO:0030288">
    <property type="term" value="C:outer membrane-bounded periplasmic space"/>
    <property type="evidence" value="ECO:0007669"/>
    <property type="project" value="TreeGrafter"/>
</dbReference>
<dbReference type="InterPro" id="IPR041489">
    <property type="entry name" value="PDZ_6"/>
</dbReference>
<dbReference type="GO" id="GO:0006508">
    <property type="term" value="P:proteolysis"/>
    <property type="evidence" value="ECO:0007669"/>
    <property type="project" value="UniProtKB-KW"/>
</dbReference>
<evidence type="ECO:0000256" key="1">
    <source>
        <dbReference type="ARBA" id="ARBA00009179"/>
    </source>
</evidence>
<evidence type="ECO:0000313" key="8">
    <source>
        <dbReference type="EMBL" id="PIR89437.1"/>
    </source>
</evidence>
<keyword evidence="4 5" id="KW-0720">Serine protease</keyword>
<dbReference type="InterPro" id="IPR036034">
    <property type="entry name" value="PDZ_sf"/>
</dbReference>
<accession>A0A2H0USS2</accession>
<dbReference type="Pfam" id="PF03572">
    <property type="entry name" value="Peptidase_S41"/>
    <property type="match status" value="1"/>
</dbReference>
<dbReference type="Proteomes" id="UP000231157">
    <property type="component" value="Unassembled WGS sequence"/>
</dbReference>
<evidence type="ECO:0000256" key="5">
    <source>
        <dbReference type="RuleBase" id="RU004404"/>
    </source>
</evidence>
<comment type="similarity">
    <text evidence="1 5">Belongs to the peptidase S41A family.</text>
</comment>
<dbReference type="CDD" id="cd06782">
    <property type="entry name" value="cpPDZ_CPP-like"/>
    <property type="match status" value="1"/>
</dbReference>
<dbReference type="SUPFAM" id="SSF52096">
    <property type="entry name" value="ClpP/crotonase"/>
    <property type="match status" value="1"/>
</dbReference>
<dbReference type="EMBL" id="PFAZ01000001">
    <property type="protein sequence ID" value="PIR89437.1"/>
    <property type="molecule type" value="Genomic_DNA"/>
</dbReference>
<gene>
    <name evidence="8" type="ORF">COU07_00865</name>
</gene>
<dbReference type="PANTHER" id="PTHR32060:SF30">
    <property type="entry name" value="CARBOXY-TERMINAL PROCESSING PROTEASE CTPA"/>
    <property type="match status" value="1"/>
</dbReference>
<dbReference type="Pfam" id="PF17820">
    <property type="entry name" value="PDZ_6"/>
    <property type="match status" value="1"/>
</dbReference>
<dbReference type="CDD" id="cd07560">
    <property type="entry name" value="Peptidase_S41_CPP"/>
    <property type="match status" value="1"/>
</dbReference>
<protein>
    <recommendedName>
        <fullName evidence="7">PDZ domain-containing protein</fullName>
    </recommendedName>
</protein>
<feature type="transmembrane region" description="Helical" evidence="6">
    <location>
        <begin position="12"/>
        <end position="32"/>
    </location>
</feature>
<dbReference type="InterPro" id="IPR004447">
    <property type="entry name" value="Peptidase_S41A"/>
</dbReference>
<name>A0A2H0USS2_9BACT</name>
<evidence type="ECO:0000256" key="4">
    <source>
        <dbReference type="ARBA" id="ARBA00022825"/>
    </source>
</evidence>
<comment type="caution">
    <text evidence="8">The sequence shown here is derived from an EMBL/GenBank/DDBJ whole genome shotgun (WGS) entry which is preliminary data.</text>
</comment>
<dbReference type="Gene3D" id="3.90.226.10">
    <property type="entry name" value="2-enoyl-CoA Hydratase, Chain A, domain 1"/>
    <property type="match status" value="1"/>
</dbReference>
<dbReference type="Gene3D" id="3.30.750.44">
    <property type="match status" value="1"/>
</dbReference>
<dbReference type="SMART" id="SM00245">
    <property type="entry name" value="TSPc"/>
    <property type="match status" value="1"/>
</dbReference>
<sequence length="411" mass="44678">MNFKRIFSGRFIQLFSVVILSVALLGGAYFVGYKVGRQYPEKLVLEGISNPSANESSLDFNLFWEAWKKLKDTHIKGANVSEQDMLYGAIAGVAGSFGDQNTILLRGDNGEAEKFSEDINGHFGGIGAEIGVRNDQIVIVAPLKASPAEKAGLESGDQILKIDGEFTRGITVNDAVKKIRGPLGEAVVLEIYRDGWPGPKDISIKREEIKIPNIDSKIIDGNLLYVTIYTFNGNLSRDFRDVVNLAVSKHVNGIILDLRNNPGGFLQTAIDLAGWFLEKGSVVVKEQFRSDPELTFRTTGSGALKDIPMVVLINRGSASASEILAGALRDQRGVQLIGETSFGKGTVQELDPLSDGSNLKITIANWLLPNGQAIEKNGLKPDYEVPFTEDNLKDGTDPQLDKAIEIVSGKK</sequence>
<dbReference type="PROSITE" id="PS50106">
    <property type="entry name" value="PDZ"/>
    <property type="match status" value="1"/>
</dbReference>
<keyword evidence="6" id="KW-1133">Transmembrane helix</keyword>
<proteinExistence type="inferred from homology"/>
<evidence type="ECO:0000256" key="2">
    <source>
        <dbReference type="ARBA" id="ARBA00022670"/>
    </source>
</evidence>
<dbReference type="InterPro" id="IPR005151">
    <property type="entry name" value="Tail-specific_protease"/>
</dbReference>
<keyword evidence="6" id="KW-0472">Membrane</keyword>
<dbReference type="Gene3D" id="2.30.42.10">
    <property type="match status" value="1"/>
</dbReference>
<keyword evidence="6" id="KW-0812">Transmembrane</keyword>
<dbReference type="GO" id="GO:0008236">
    <property type="term" value="F:serine-type peptidase activity"/>
    <property type="evidence" value="ECO:0007669"/>
    <property type="project" value="UniProtKB-KW"/>
</dbReference>
<dbReference type="GO" id="GO:0007165">
    <property type="term" value="P:signal transduction"/>
    <property type="evidence" value="ECO:0007669"/>
    <property type="project" value="TreeGrafter"/>
</dbReference>